<dbReference type="SUPFAM" id="SSF56176">
    <property type="entry name" value="FAD-binding/transporter-associated domain-like"/>
    <property type="match status" value="1"/>
</dbReference>
<dbReference type="PROSITE" id="PS51371">
    <property type="entry name" value="CBS"/>
    <property type="match status" value="2"/>
</dbReference>
<dbReference type="SUPFAM" id="SSF54631">
    <property type="entry name" value="CBS-domain pair"/>
    <property type="match status" value="1"/>
</dbReference>
<feature type="chain" id="PRO_5046590674" evidence="12">
    <location>
        <begin position="22"/>
        <end position="429"/>
    </location>
</feature>
<feature type="transmembrane region" description="Helical" evidence="11">
    <location>
        <begin position="89"/>
        <end position="109"/>
    </location>
</feature>
<proteinExistence type="inferred from homology"/>
<dbReference type="PANTHER" id="PTHR22777:SF32">
    <property type="entry name" value="UPF0053 INNER MEMBRANE PROTEIN YFJD"/>
    <property type="match status" value="1"/>
</dbReference>
<dbReference type="Gene3D" id="3.10.580.10">
    <property type="entry name" value="CBS-domain"/>
    <property type="match status" value="1"/>
</dbReference>
<keyword evidence="4 10" id="KW-0812">Transmembrane</keyword>
<dbReference type="InterPro" id="IPR044751">
    <property type="entry name" value="Ion_transp-like_CBS"/>
</dbReference>
<evidence type="ECO:0000256" key="5">
    <source>
        <dbReference type="ARBA" id="ARBA00022737"/>
    </source>
</evidence>
<dbReference type="InterPro" id="IPR000644">
    <property type="entry name" value="CBS_dom"/>
</dbReference>
<keyword evidence="16" id="KW-1185">Reference proteome</keyword>
<evidence type="ECO:0000256" key="12">
    <source>
        <dbReference type="SAM" id="SignalP"/>
    </source>
</evidence>
<evidence type="ECO:0000256" key="3">
    <source>
        <dbReference type="ARBA" id="ARBA00022475"/>
    </source>
</evidence>
<reference evidence="15 16" key="1">
    <citation type="submission" date="2023-03" db="EMBL/GenBank/DDBJ databases">
        <title>Host association and intracellularity evolved multiple times independently in the Rickettsiales.</title>
        <authorList>
            <person name="Castelli M."/>
            <person name="Nardi T."/>
            <person name="Gammuto L."/>
            <person name="Bellinzona G."/>
            <person name="Sabaneyeva E."/>
            <person name="Potekhin A."/>
            <person name="Serra V."/>
            <person name="Petroni G."/>
            <person name="Sassera D."/>
        </authorList>
    </citation>
    <scope>NUCLEOTIDE SEQUENCE [LARGE SCALE GENOMIC DNA]</scope>
    <source>
        <strain evidence="15 16">Sr 2-6</strain>
    </source>
</reference>
<evidence type="ECO:0000256" key="6">
    <source>
        <dbReference type="ARBA" id="ARBA00022989"/>
    </source>
</evidence>
<feature type="transmembrane region" description="Helical" evidence="11">
    <location>
        <begin position="121"/>
        <end position="146"/>
    </location>
</feature>
<sequence length="429" mass="47834">MTIIVVSFVICLLCLAGLISAAETAITATSPGLIQKLKSEGNKKAELLLGILKIKEKVISTLLIGNSIANTLCTTISTGIFIEIFGDDLGTIISSIVMSFMIIVFSEVVPKAIAVVKSEKIALLATPILLVVLKILEPINILLSYITKGFCFIFRIDLNKKISAEDEVRGVIEHHMHEGNVYKDDRDMLGGILDIRNMAIGDIMVHRSKIMAIDIDTPTEKVIKTVFSSRHSRFPFWQGNSDNIIGILHVKDLMNKIHQSKQGTNEINIRALLSTPVFLPDNSLVVQQLHMFREGQTHLACVVDEYGDLQGIVTMEDILEEIVGQIYDEHDLAKQKVTKLSDNVFMIDGSVPVRDLNRELNWQIPETDATTIAGFIINKMEKIPNQGEYLISKDLKMIVKKKFDNRIKTIKVIVMTDGVDQEGDENHQD</sequence>
<feature type="signal peptide" evidence="12">
    <location>
        <begin position="1"/>
        <end position="21"/>
    </location>
</feature>
<evidence type="ECO:0000256" key="1">
    <source>
        <dbReference type="ARBA" id="ARBA00004651"/>
    </source>
</evidence>
<feature type="domain" description="CNNM transmembrane" evidence="14">
    <location>
        <begin position="1"/>
        <end position="185"/>
    </location>
</feature>
<dbReference type="EMBL" id="JARJFB010000002">
    <property type="protein sequence ID" value="MEA0970110.1"/>
    <property type="molecule type" value="Genomic_DNA"/>
</dbReference>
<evidence type="ECO:0000313" key="16">
    <source>
        <dbReference type="Proteomes" id="UP001291687"/>
    </source>
</evidence>
<evidence type="ECO:0000259" key="14">
    <source>
        <dbReference type="PROSITE" id="PS51846"/>
    </source>
</evidence>
<evidence type="ECO:0000256" key="11">
    <source>
        <dbReference type="SAM" id="Phobius"/>
    </source>
</evidence>
<dbReference type="InterPro" id="IPR016169">
    <property type="entry name" value="FAD-bd_PCMH_sub2"/>
</dbReference>
<evidence type="ECO:0000313" key="15">
    <source>
        <dbReference type="EMBL" id="MEA0970110.1"/>
    </source>
</evidence>
<gene>
    <name evidence="15" type="ORF">Megvenef_00059</name>
</gene>
<protein>
    <submittedName>
        <fullName evidence="15">Hemolysin C</fullName>
    </submittedName>
</protein>
<comment type="caution">
    <text evidence="15">The sequence shown here is derived from an EMBL/GenBank/DDBJ whole genome shotgun (WGS) entry which is preliminary data.</text>
</comment>
<accession>A0ABU5NAA6</accession>
<dbReference type="Pfam" id="PF03471">
    <property type="entry name" value="CorC_HlyC"/>
    <property type="match status" value="1"/>
</dbReference>
<dbReference type="InterPro" id="IPR036318">
    <property type="entry name" value="FAD-bd_PCMH-like_sf"/>
</dbReference>
<dbReference type="Proteomes" id="UP001291687">
    <property type="component" value="Unassembled WGS sequence"/>
</dbReference>
<dbReference type="RefSeq" id="WP_322776015.1">
    <property type="nucleotide sequence ID" value="NZ_JARJFB010000002.1"/>
</dbReference>
<dbReference type="PANTHER" id="PTHR22777">
    <property type="entry name" value="HEMOLYSIN-RELATED"/>
    <property type="match status" value="1"/>
</dbReference>
<dbReference type="InterPro" id="IPR046342">
    <property type="entry name" value="CBS_dom_sf"/>
</dbReference>
<evidence type="ECO:0000256" key="2">
    <source>
        <dbReference type="ARBA" id="ARBA00006446"/>
    </source>
</evidence>
<keyword evidence="12" id="KW-0732">Signal</keyword>
<keyword evidence="8 10" id="KW-0472">Membrane</keyword>
<evidence type="ECO:0000259" key="13">
    <source>
        <dbReference type="PROSITE" id="PS51371"/>
    </source>
</evidence>
<dbReference type="InterPro" id="IPR005170">
    <property type="entry name" value="Transptr-assoc_dom"/>
</dbReference>
<comment type="similarity">
    <text evidence="2">Belongs to the UPF0053 family. Hemolysin C subfamily.</text>
</comment>
<dbReference type="SMART" id="SM01091">
    <property type="entry name" value="CorC_HlyC"/>
    <property type="match status" value="1"/>
</dbReference>
<feature type="domain" description="CBS" evidence="13">
    <location>
        <begin position="272"/>
        <end position="332"/>
    </location>
</feature>
<dbReference type="InterPro" id="IPR002550">
    <property type="entry name" value="CNNM"/>
</dbReference>
<name>A0ABU5NAA6_9RICK</name>
<dbReference type="Pfam" id="PF00571">
    <property type="entry name" value="CBS"/>
    <property type="match status" value="2"/>
</dbReference>
<dbReference type="Gene3D" id="3.30.465.10">
    <property type="match status" value="1"/>
</dbReference>
<keyword evidence="5" id="KW-0677">Repeat</keyword>
<dbReference type="PROSITE" id="PS51846">
    <property type="entry name" value="CNNM"/>
    <property type="match status" value="1"/>
</dbReference>
<keyword evidence="7 9" id="KW-0129">CBS domain</keyword>
<feature type="domain" description="CBS" evidence="13">
    <location>
        <begin position="204"/>
        <end position="267"/>
    </location>
</feature>
<dbReference type="CDD" id="cd04590">
    <property type="entry name" value="CBS_pair_CorC_HlyC_assoc"/>
    <property type="match status" value="1"/>
</dbReference>
<organism evidence="15 16">
    <name type="scientific">Candidatus Megaera venefica</name>
    <dbReference type="NCBI Taxonomy" id="2055910"/>
    <lineage>
        <taxon>Bacteria</taxon>
        <taxon>Pseudomonadati</taxon>
        <taxon>Pseudomonadota</taxon>
        <taxon>Alphaproteobacteria</taxon>
        <taxon>Rickettsiales</taxon>
        <taxon>Rickettsiaceae</taxon>
        <taxon>Candidatus Megaera</taxon>
    </lineage>
</organism>
<keyword evidence="6 10" id="KW-1133">Transmembrane helix</keyword>
<evidence type="ECO:0000256" key="8">
    <source>
        <dbReference type="ARBA" id="ARBA00023136"/>
    </source>
</evidence>
<keyword evidence="3" id="KW-1003">Cell membrane</keyword>
<evidence type="ECO:0000256" key="9">
    <source>
        <dbReference type="PROSITE-ProRule" id="PRU00703"/>
    </source>
</evidence>
<evidence type="ECO:0000256" key="7">
    <source>
        <dbReference type="ARBA" id="ARBA00023122"/>
    </source>
</evidence>
<dbReference type="Pfam" id="PF01595">
    <property type="entry name" value="CNNM"/>
    <property type="match status" value="1"/>
</dbReference>
<evidence type="ECO:0000256" key="10">
    <source>
        <dbReference type="PROSITE-ProRule" id="PRU01193"/>
    </source>
</evidence>
<comment type="subcellular location">
    <subcellularLocation>
        <location evidence="1">Cell membrane</location>
        <topology evidence="1">Multi-pass membrane protein</topology>
    </subcellularLocation>
</comment>
<evidence type="ECO:0000256" key="4">
    <source>
        <dbReference type="ARBA" id="ARBA00022692"/>
    </source>
</evidence>